<evidence type="ECO:0000256" key="5">
    <source>
        <dbReference type="ARBA" id="ARBA00022475"/>
    </source>
</evidence>
<sequence>MGHNMKKNNTHIDHEHHHHSSRFLNNPSFSSTLLDQIYRSIDQPENHNYTNTPNNMKSFFTHTSSKTENNKKQSSKDNNKVCSVVGAETEEQFDTTTTRRTTSRDYDNDVTCFSSTSLSSDSGSSSSSSSSGGFSSFDTESLYGARSRTRSSSSCFLPLRPVRTSASASLRDEEKGDDHHRKFHSFRHDFKTELGALIGSDDRGEDDYEALSMKSKSRALKIYNNLRKVKQPISPGAKFTSFLNSIFASSKKSKCTNHDIKIPSEKDQLQGSNDAIREKKPKTIQTSLPPSSCSFSRSCLSKNLSSEREKLCNNIDNLKRIRLHGSNDVTRSDSSKNLENDARKAKLFQTSTHSTSTSFSKSCLSKTLTASEKEKLHNETKRKVRFYPVNMVVGEEGTNNNNKITATWKNGSNMEKSKVVKEAAREFLEEYHKNKNKNNLVLEGLMDIHKNKMNNANEDEDDDDNDDVASCASSDLFELDHLAELPVYETTHVGTIRAIANGLVA</sequence>
<feature type="region of interest" description="Disordered" evidence="8">
    <location>
        <begin position="115"/>
        <end position="135"/>
    </location>
</feature>
<feature type="compositionally biased region" description="Polar residues" evidence="8">
    <location>
        <begin position="46"/>
        <end position="67"/>
    </location>
</feature>
<keyword evidence="7" id="KW-0927">Auxin signaling pathway</keyword>
<dbReference type="PANTHER" id="PTHR33541:SF12">
    <property type="entry name" value="PROTEIN BIG GRAIN 1-LIKE A"/>
    <property type="match status" value="1"/>
</dbReference>
<accession>A0ABU6ZI84</accession>
<feature type="compositionally biased region" description="Basic and acidic residues" evidence="8">
    <location>
        <begin position="68"/>
        <end position="79"/>
    </location>
</feature>
<evidence type="ECO:0000256" key="3">
    <source>
        <dbReference type="ARBA" id="ARBA00010067"/>
    </source>
</evidence>
<name>A0ABU6ZI84_9FABA</name>
<keyword evidence="10" id="KW-1185">Reference proteome</keyword>
<comment type="function">
    <text evidence="1">Involved in auxin transport. Regulator of the auxin signaling pathway.</text>
</comment>
<evidence type="ECO:0000256" key="7">
    <source>
        <dbReference type="ARBA" id="ARBA00023294"/>
    </source>
</evidence>
<evidence type="ECO:0000256" key="1">
    <source>
        <dbReference type="ARBA" id="ARBA00002281"/>
    </source>
</evidence>
<dbReference type="InterPro" id="IPR039621">
    <property type="entry name" value="BG1-like"/>
</dbReference>
<keyword evidence="6" id="KW-0472">Membrane</keyword>
<keyword evidence="5" id="KW-1003">Cell membrane</keyword>
<feature type="region of interest" description="Disordered" evidence="8">
    <location>
        <begin position="44"/>
        <end position="79"/>
    </location>
</feature>
<gene>
    <name evidence="9" type="ORF">PIB30_057113</name>
</gene>
<feature type="region of interest" description="Disordered" evidence="8">
    <location>
        <begin position="1"/>
        <end position="27"/>
    </location>
</feature>
<organism evidence="9 10">
    <name type="scientific">Stylosanthes scabra</name>
    <dbReference type="NCBI Taxonomy" id="79078"/>
    <lineage>
        <taxon>Eukaryota</taxon>
        <taxon>Viridiplantae</taxon>
        <taxon>Streptophyta</taxon>
        <taxon>Embryophyta</taxon>
        <taxon>Tracheophyta</taxon>
        <taxon>Spermatophyta</taxon>
        <taxon>Magnoliopsida</taxon>
        <taxon>eudicotyledons</taxon>
        <taxon>Gunneridae</taxon>
        <taxon>Pentapetalae</taxon>
        <taxon>rosids</taxon>
        <taxon>fabids</taxon>
        <taxon>Fabales</taxon>
        <taxon>Fabaceae</taxon>
        <taxon>Papilionoideae</taxon>
        <taxon>50 kb inversion clade</taxon>
        <taxon>dalbergioids sensu lato</taxon>
        <taxon>Dalbergieae</taxon>
        <taxon>Pterocarpus clade</taxon>
        <taxon>Stylosanthes</taxon>
    </lineage>
</organism>
<evidence type="ECO:0000256" key="6">
    <source>
        <dbReference type="ARBA" id="ARBA00023136"/>
    </source>
</evidence>
<evidence type="ECO:0000256" key="2">
    <source>
        <dbReference type="ARBA" id="ARBA00004236"/>
    </source>
</evidence>
<reference evidence="9 10" key="1">
    <citation type="journal article" date="2023" name="Plants (Basel)">
        <title>Bridging the Gap: Combining Genomics and Transcriptomics Approaches to Understand Stylosanthes scabra, an Orphan Legume from the Brazilian Caatinga.</title>
        <authorList>
            <person name="Ferreira-Neto J.R.C."/>
            <person name="da Silva M.D."/>
            <person name="Binneck E."/>
            <person name="de Melo N.F."/>
            <person name="da Silva R.H."/>
            <person name="de Melo A.L.T.M."/>
            <person name="Pandolfi V."/>
            <person name="Bustamante F.O."/>
            <person name="Brasileiro-Vidal A.C."/>
            <person name="Benko-Iseppon A.M."/>
        </authorList>
    </citation>
    <scope>NUCLEOTIDE SEQUENCE [LARGE SCALE GENOMIC DNA]</scope>
    <source>
        <tissue evidence="9">Leaves</tissue>
    </source>
</reference>
<comment type="similarity">
    <text evidence="3">Belongs to the BIG GRAIN 1 (BG1) plant protein family.</text>
</comment>
<keyword evidence="4" id="KW-0813">Transport</keyword>
<evidence type="ECO:0000313" key="9">
    <source>
        <dbReference type="EMBL" id="MED6221678.1"/>
    </source>
</evidence>
<evidence type="ECO:0000313" key="10">
    <source>
        <dbReference type="Proteomes" id="UP001341840"/>
    </source>
</evidence>
<dbReference type="Proteomes" id="UP001341840">
    <property type="component" value="Unassembled WGS sequence"/>
</dbReference>
<protein>
    <submittedName>
        <fullName evidence="9">Uncharacterized protein</fullName>
    </submittedName>
</protein>
<comment type="caution">
    <text evidence="9">The sequence shown here is derived from an EMBL/GenBank/DDBJ whole genome shotgun (WGS) entry which is preliminary data.</text>
</comment>
<comment type="subcellular location">
    <subcellularLocation>
        <location evidence="2">Cell membrane</location>
    </subcellularLocation>
</comment>
<dbReference type="EMBL" id="JASCZI010272324">
    <property type="protein sequence ID" value="MED6221678.1"/>
    <property type="molecule type" value="Genomic_DNA"/>
</dbReference>
<evidence type="ECO:0000256" key="8">
    <source>
        <dbReference type="SAM" id="MobiDB-lite"/>
    </source>
</evidence>
<dbReference type="PANTHER" id="PTHR33541">
    <property type="entry name" value="PROTEIN BIG GRAIN 1-LIKE A-RELATED"/>
    <property type="match status" value="1"/>
</dbReference>
<evidence type="ECO:0000256" key="4">
    <source>
        <dbReference type="ARBA" id="ARBA00022448"/>
    </source>
</evidence>
<proteinExistence type="inferred from homology"/>